<name>A0A1H2XAD2_9RHOB</name>
<keyword evidence="6 8" id="KW-1133">Transmembrane helix</keyword>
<evidence type="ECO:0000256" key="2">
    <source>
        <dbReference type="ARBA" id="ARBA00004141"/>
    </source>
</evidence>
<dbReference type="SUPFAM" id="SSF52833">
    <property type="entry name" value="Thioredoxin-like"/>
    <property type="match status" value="1"/>
</dbReference>
<sequence length="263" mass="27636">MPFDETRPKARAAETDGADRKTAALYRMAMPDHLCPFGLKSLSLLKRAGYEVEDHPLETREATDAFMESHGVKTTPQTFVGGERIGGYDDLRAWLGKPLPDPEATTYRPIIALLAVAALMGLGIAWAAPGGFEAGRALVAAVASAMCLLGLQKLQDVEGFSTMFLGYDLLARRHVPYAYAYPYLETGAGLLMLAGIAPWLSGPVALAIGGIGAASVIKAVWIDGRELTCACLGAGSRTPLGAVSLGENLGMAAMGLWALAGLV</sequence>
<accession>A0A1H2XAD2</accession>
<dbReference type="InterPro" id="IPR009908">
    <property type="entry name" value="Methylamine_util_MauE"/>
</dbReference>
<feature type="domain" description="Methylamine utilisation protein MauE" evidence="9">
    <location>
        <begin position="138"/>
        <end position="260"/>
    </location>
</feature>
<keyword evidence="7 8" id="KW-0472">Membrane</keyword>
<dbReference type="STRING" id="356660.SAMN05444336_102664"/>
<evidence type="ECO:0000256" key="3">
    <source>
        <dbReference type="ARBA" id="ARBA00004856"/>
    </source>
</evidence>
<comment type="function">
    <text evidence="1">May be specifically involved in the processing, transport, and/or maturation of the MADH beta-subunit.</text>
</comment>
<evidence type="ECO:0000256" key="4">
    <source>
        <dbReference type="ARBA" id="ARBA00019078"/>
    </source>
</evidence>
<comment type="subcellular location">
    <subcellularLocation>
        <location evidence="2">Membrane</location>
        <topology evidence="2">Multi-pass membrane protein</topology>
    </subcellularLocation>
</comment>
<dbReference type="Gene3D" id="3.40.30.10">
    <property type="entry name" value="Glutaredoxin"/>
    <property type="match status" value="1"/>
</dbReference>
<comment type="pathway">
    <text evidence="3">One-carbon metabolism; methylamine degradation.</text>
</comment>
<dbReference type="OrthoDB" id="527973at2"/>
<dbReference type="Proteomes" id="UP000199118">
    <property type="component" value="Unassembled WGS sequence"/>
</dbReference>
<dbReference type="GO" id="GO:0030416">
    <property type="term" value="P:methylamine metabolic process"/>
    <property type="evidence" value="ECO:0007669"/>
    <property type="project" value="InterPro"/>
</dbReference>
<dbReference type="RefSeq" id="WP_143040273.1">
    <property type="nucleotide sequence ID" value="NZ_FNMZ01000002.1"/>
</dbReference>
<keyword evidence="11" id="KW-1185">Reference proteome</keyword>
<dbReference type="AlphaFoldDB" id="A0A1H2XAD2"/>
<protein>
    <recommendedName>
        <fullName evidence="4">Methylamine utilization protein MauE</fullName>
    </recommendedName>
</protein>
<evidence type="ECO:0000313" key="11">
    <source>
        <dbReference type="Proteomes" id="UP000199118"/>
    </source>
</evidence>
<evidence type="ECO:0000313" key="10">
    <source>
        <dbReference type="EMBL" id="SDW89718.1"/>
    </source>
</evidence>
<reference evidence="10 11" key="1">
    <citation type="submission" date="2016-10" db="EMBL/GenBank/DDBJ databases">
        <authorList>
            <person name="de Groot N.N."/>
        </authorList>
    </citation>
    <scope>NUCLEOTIDE SEQUENCE [LARGE SCALE GENOMIC DNA]</scope>
    <source>
        <strain evidence="10 11">DSM 17890</strain>
    </source>
</reference>
<keyword evidence="5 8" id="KW-0812">Transmembrane</keyword>
<gene>
    <name evidence="10" type="ORF">SAMN05444336_102664</name>
</gene>
<evidence type="ECO:0000256" key="1">
    <source>
        <dbReference type="ARBA" id="ARBA00003475"/>
    </source>
</evidence>
<dbReference type="PROSITE" id="PS51354">
    <property type="entry name" value="GLUTAREDOXIN_2"/>
    <property type="match status" value="1"/>
</dbReference>
<dbReference type="GO" id="GO:0016020">
    <property type="term" value="C:membrane"/>
    <property type="evidence" value="ECO:0007669"/>
    <property type="project" value="UniProtKB-SubCell"/>
</dbReference>
<dbReference type="Pfam" id="PF07291">
    <property type="entry name" value="MauE"/>
    <property type="match status" value="1"/>
</dbReference>
<proteinExistence type="predicted"/>
<feature type="transmembrane region" description="Helical" evidence="8">
    <location>
        <begin position="110"/>
        <end position="128"/>
    </location>
</feature>
<evidence type="ECO:0000259" key="9">
    <source>
        <dbReference type="Pfam" id="PF07291"/>
    </source>
</evidence>
<dbReference type="InterPro" id="IPR036249">
    <property type="entry name" value="Thioredoxin-like_sf"/>
</dbReference>
<evidence type="ECO:0000256" key="5">
    <source>
        <dbReference type="ARBA" id="ARBA00022692"/>
    </source>
</evidence>
<evidence type="ECO:0000256" key="6">
    <source>
        <dbReference type="ARBA" id="ARBA00022989"/>
    </source>
</evidence>
<evidence type="ECO:0000256" key="7">
    <source>
        <dbReference type="ARBA" id="ARBA00023136"/>
    </source>
</evidence>
<evidence type="ECO:0000256" key="8">
    <source>
        <dbReference type="SAM" id="Phobius"/>
    </source>
</evidence>
<organism evidence="10 11">
    <name type="scientific">Albimonas donghaensis</name>
    <dbReference type="NCBI Taxonomy" id="356660"/>
    <lineage>
        <taxon>Bacteria</taxon>
        <taxon>Pseudomonadati</taxon>
        <taxon>Pseudomonadota</taxon>
        <taxon>Alphaproteobacteria</taxon>
        <taxon>Rhodobacterales</taxon>
        <taxon>Paracoccaceae</taxon>
        <taxon>Albimonas</taxon>
    </lineage>
</organism>
<dbReference type="EMBL" id="FNMZ01000002">
    <property type="protein sequence ID" value="SDW89718.1"/>
    <property type="molecule type" value="Genomic_DNA"/>
</dbReference>